<sequence>MEYCNEGDLFTLLDKTEAGFSQEQVSKMAFQIAWAIRTCHDKRIAHLDIKPENVLVNERGQLKLADFGLSAHIGGAHRKKGISIHRGTCEWFRVYRGESNRRSTQLLQQQQQPVTAQQQQELQQLQQQQQQLADALKNAANGIGEGA</sequence>
<feature type="domain" description="Protein kinase" evidence="10">
    <location>
        <begin position="1"/>
        <end position="147"/>
    </location>
</feature>
<dbReference type="PANTHER" id="PTHR24350">
    <property type="entry name" value="SERINE/THREONINE-PROTEIN KINASE IAL-RELATED"/>
    <property type="match status" value="1"/>
</dbReference>
<keyword evidence="4 11" id="KW-0418">Kinase</keyword>
<evidence type="ECO:0000313" key="12">
    <source>
        <dbReference type="Proteomes" id="UP000030750"/>
    </source>
</evidence>
<keyword evidence="3 7" id="KW-0547">Nucleotide-binding</keyword>
<evidence type="ECO:0000256" key="5">
    <source>
        <dbReference type="ARBA" id="ARBA00022840"/>
    </source>
</evidence>
<keyword evidence="2" id="KW-0808">Transferase</keyword>
<name>U6L834_9EIME</name>
<keyword evidence="5 7" id="KW-0067">ATP-binding</keyword>
<organism evidence="11 12">
    <name type="scientific">Eimeria brunetti</name>
    <dbReference type="NCBI Taxonomy" id="51314"/>
    <lineage>
        <taxon>Eukaryota</taxon>
        <taxon>Sar</taxon>
        <taxon>Alveolata</taxon>
        <taxon>Apicomplexa</taxon>
        <taxon>Conoidasida</taxon>
        <taxon>Coccidia</taxon>
        <taxon>Eucoccidiorida</taxon>
        <taxon>Eimeriorina</taxon>
        <taxon>Eimeriidae</taxon>
        <taxon>Eimeria</taxon>
    </lineage>
</organism>
<dbReference type="GO" id="GO:0004674">
    <property type="term" value="F:protein serine/threonine kinase activity"/>
    <property type="evidence" value="ECO:0007669"/>
    <property type="project" value="UniProtKB-KW"/>
</dbReference>
<dbReference type="Pfam" id="PF00069">
    <property type="entry name" value="Pkinase"/>
    <property type="match status" value="1"/>
</dbReference>
<gene>
    <name evidence="11" type="ORF">EBH_0011880</name>
</gene>
<dbReference type="Proteomes" id="UP000030750">
    <property type="component" value="Unassembled WGS sequence"/>
</dbReference>
<dbReference type="EMBL" id="HG710361">
    <property type="protein sequence ID" value="CDJ46346.1"/>
    <property type="molecule type" value="Genomic_DNA"/>
</dbReference>
<reference evidence="11" key="2">
    <citation type="submission" date="2013-10" db="EMBL/GenBank/DDBJ databases">
        <authorList>
            <person name="Aslett M."/>
        </authorList>
    </citation>
    <scope>NUCLEOTIDE SEQUENCE [LARGE SCALE GENOMIC DNA]</scope>
    <source>
        <strain evidence="11">Houghton</strain>
    </source>
</reference>
<keyword evidence="9" id="KW-0175">Coiled coil</keyword>
<dbReference type="InterPro" id="IPR030616">
    <property type="entry name" value="Aur-like"/>
</dbReference>
<evidence type="ECO:0000259" key="10">
    <source>
        <dbReference type="PROSITE" id="PS50011"/>
    </source>
</evidence>
<dbReference type="SMART" id="SM00220">
    <property type="entry name" value="S_TKc"/>
    <property type="match status" value="1"/>
</dbReference>
<evidence type="ECO:0000256" key="6">
    <source>
        <dbReference type="PIRSR" id="PIRSR630616-1"/>
    </source>
</evidence>
<evidence type="ECO:0000256" key="1">
    <source>
        <dbReference type="ARBA" id="ARBA00022527"/>
    </source>
</evidence>
<feature type="cross-link" description="Glycyl lysine isopeptide (Lys-Gly) (interchain with G-Cter in SUMO2)" evidence="8">
    <location>
        <position position="50"/>
    </location>
</feature>
<dbReference type="VEuPathDB" id="ToxoDB:EBH_0011880"/>
<accession>U6L834</accession>
<dbReference type="SUPFAM" id="SSF56112">
    <property type="entry name" value="Protein kinase-like (PK-like)"/>
    <property type="match status" value="1"/>
</dbReference>
<dbReference type="PROSITE" id="PS00108">
    <property type="entry name" value="PROTEIN_KINASE_ST"/>
    <property type="match status" value="1"/>
</dbReference>
<dbReference type="GO" id="GO:0005524">
    <property type="term" value="F:ATP binding"/>
    <property type="evidence" value="ECO:0007669"/>
    <property type="project" value="UniProtKB-KW"/>
</dbReference>
<feature type="binding site" evidence="7">
    <location>
        <begin position="52"/>
        <end position="53"/>
    </location>
    <ligand>
        <name>ATP</name>
        <dbReference type="ChEBI" id="CHEBI:30616"/>
    </ligand>
</feature>
<dbReference type="OrthoDB" id="345735at2759"/>
<keyword evidence="1" id="KW-0723">Serine/threonine-protein kinase</keyword>
<evidence type="ECO:0000256" key="7">
    <source>
        <dbReference type="PIRSR" id="PIRSR630616-2"/>
    </source>
</evidence>
<evidence type="ECO:0000313" key="11">
    <source>
        <dbReference type="EMBL" id="CDJ46346.1"/>
    </source>
</evidence>
<evidence type="ECO:0000256" key="2">
    <source>
        <dbReference type="ARBA" id="ARBA00022679"/>
    </source>
</evidence>
<dbReference type="InterPro" id="IPR000719">
    <property type="entry name" value="Prot_kinase_dom"/>
</dbReference>
<evidence type="ECO:0000256" key="9">
    <source>
        <dbReference type="SAM" id="Coils"/>
    </source>
</evidence>
<protein>
    <submittedName>
        <fullName evidence="11">PEK kinase, putative</fullName>
    </submittedName>
</protein>
<dbReference type="InterPro" id="IPR011009">
    <property type="entry name" value="Kinase-like_dom_sf"/>
</dbReference>
<dbReference type="Gene3D" id="1.10.510.10">
    <property type="entry name" value="Transferase(Phosphotransferase) domain 1"/>
    <property type="match status" value="1"/>
</dbReference>
<keyword evidence="12" id="KW-1185">Reference proteome</keyword>
<evidence type="ECO:0000256" key="4">
    <source>
        <dbReference type="ARBA" id="ARBA00022777"/>
    </source>
</evidence>
<feature type="binding site" evidence="7">
    <location>
        <position position="66"/>
    </location>
    <ligand>
        <name>ATP</name>
        <dbReference type="ChEBI" id="CHEBI:30616"/>
    </ligand>
</feature>
<feature type="active site" description="Proton acceptor" evidence="6">
    <location>
        <position position="48"/>
    </location>
</feature>
<dbReference type="PROSITE" id="PS50011">
    <property type="entry name" value="PROTEIN_KINASE_DOM"/>
    <property type="match status" value="1"/>
</dbReference>
<feature type="coiled-coil region" evidence="9">
    <location>
        <begin position="115"/>
        <end position="142"/>
    </location>
</feature>
<evidence type="ECO:0000256" key="3">
    <source>
        <dbReference type="ARBA" id="ARBA00022741"/>
    </source>
</evidence>
<dbReference type="InterPro" id="IPR008271">
    <property type="entry name" value="Ser/Thr_kinase_AS"/>
</dbReference>
<reference evidence="11" key="1">
    <citation type="submission" date="2013-10" db="EMBL/GenBank/DDBJ databases">
        <title>Genomic analysis of the causative agents of coccidiosis in chickens.</title>
        <authorList>
            <person name="Reid A.J."/>
            <person name="Blake D."/>
            <person name="Billington K."/>
            <person name="Browne H."/>
            <person name="Dunn M."/>
            <person name="Hung S."/>
            <person name="Kawahara F."/>
            <person name="Miranda-Saavedra D."/>
            <person name="Mourier T."/>
            <person name="Nagra H."/>
            <person name="Otto T.D."/>
            <person name="Rawlings N."/>
            <person name="Sanchez A."/>
            <person name="Sanders M."/>
            <person name="Subramaniam C."/>
            <person name="Tay Y."/>
            <person name="Dear P."/>
            <person name="Doerig C."/>
            <person name="Gruber A."/>
            <person name="Parkinson J."/>
            <person name="Shirley M."/>
            <person name="Wan K.L."/>
            <person name="Berriman M."/>
            <person name="Tomley F."/>
            <person name="Pain A."/>
        </authorList>
    </citation>
    <scope>NUCLEOTIDE SEQUENCE [LARGE SCALE GENOMIC DNA]</scope>
    <source>
        <strain evidence="11">Houghton</strain>
    </source>
</reference>
<evidence type="ECO:0000256" key="8">
    <source>
        <dbReference type="PIRSR" id="PIRSR630616-3"/>
    </source>
</evidence>
<proteinExistence type="predicted"/>
<dbReference type="AlphaFoldDB" id="U6L834"/>